<dbReference type="GO" id="GO:0003746">
    <property type="term" value="F:translation elongation factor activity"/>
    <property type="evidence" value="ECO:0007669"/>
    <property type="project" value="UniProtKB-KW"/>
</dbReference>
<dbReference type="InterPro" id="IPR023459">
    <property type="entry name" value="Tscrpt_elong_fac_GreA/B_fam"/>
</dbReference>
<feature type="domain" description="Transcription elongation factor GreA/GreB C-terminal" evidence="5">
    <location>
        <begin position="81"/>
        <end position="155"/>
    </location>
</feature>
<dbReference type="EMBL" id="FOBI01000022">
    <property type="protein sequence ID" value="SEL78322.1"/>
    <property type="molecule type" value="Genomic_DNA"/>
</dbReference>
<keyword evidence="1 4" id="KW-0805">Transcription regulation</keyword>
<reference evidence="8" key="1">
    <citation type="submission" date="2016-10" db="EMBL/GenBank/DDBJ databases">
        <authorList>
            <person name="Varghese N."/>
            <person name="Submissions S."/>
        </authorList>
    </citation>
    <scope>NUCLEOTIDE SEQUENCE [LARGE SCALE GENOMIC DNA]</scope>
    <source>
        <strain evidence="8">CGMCC 1.9127</strain>
    </source>
</reference>
<comment type="function">
    <text evidence="4">Necessary for efficient RNA polymerase transcription elongation past template-encoded arresting sites. The arresting sites in DNA have the property of trapping a certain fraction of elongating RNA polymerases that pass through, resulting in locked ternary complexes. Cleavage of the nascent transcript by cleavage factors such as GreA or GreB allows the resumption of elongation from the new 3'terminus. GreB releases sequences of up to 9 nucleotides in length.</text>
</comment>
<evidence type="ECO:0000256" key="1">
    <source>
        <dbReference type="ARBA" id="ARBA00023015"/>
    </source>
</evidence>
<dbReference type="OrthoDB" id="5511940at2"/>
<proteinExistence type="inferred from homology"/>
<dbReference type="InterPro" id="IPR022691">
    <property type="entry name" value="Tscrpt_elong_fac_GreA/B_N"/>
</dbReference>
<dbReference type="AlphaFoldDB" id="A0A1H7T087"/>
<evidence type="ECO:0000313" key="7">
    <source>
        <dbReference type="EMBL" id="SEL78322.1"/>
    </source>
</evidence>
<name>A0A1H7T087_9GAMM</name>
<dbReference type="SUPFAM" id="SSF46557">
    <property type="entry name" value="GreA transcript cleavage protein, N-terminal domain"/>
    <property type="match status" value="1"/>
</dbReference>
<dbReference type="PANTHER" id="PTHR30437">
    <property type="entry name" value="TRANSCRIPTION ELONGATION FACTOR GREA"/>
    <property type="match status" value="1"/>
</dbReference>
<dbReference type="FunFam" id="3.10.50.30:FF:000001">
    <property type="entry name" value="Transcription elongation factor GreA"/>
    <property type="match status" value="1"/>
</dbReference>
<dbReference type="GO" id="GO:0003677">
    <property type="term" value="F:DNA binding"/>
    <property type="evidence" value="ECO:0007669"/>
    <property type="project" value="UniProtKB-UniRule"/>
</dbReference>
<dbReference type="GO" id="GO:0006354">
    <property type="term" value="P:DNA-templated transcription elongation"/>
    <property type="evidence" value="ECO:0007669"/>
    <property type="project" value="TreeGrafter"/>
</dbReference>
<dbReference type="HAMAP" id="MF_00930">
    <property type="entry name" value="GreB"/>
    <property type="match status" value="1"/>
</dbReference>
<dbReference type="Pfam" id="PF01272">
    <property type="entry name" value="GreA_GreB"/>
    <property type="match status" value="1"/>
</dbReference>
<sequence length="157" mass="18656">MKTKLITRPGYEMLQQELNKLWREERPETTRKVSWAASLGDRSENADYQYNKKRLREIDRRVRYLRKILEELKIVDYGPQQEGKVFFGAWVSLENDDNETLKFRIVGPEEIYGRNDYSSIDSPIARACLQKEVDDEVVVQTPNGEKVWYVCDIQYEK</sequence>
<evidence type="ECO:0000313" key="8">
    <source>
        <dbReference type="Proteomes" id="UP000199297"/>
    </source>
</evidence>
<accession>A0A1H7T087</accession>
<dbReference type="InterPro" id="IPR036805">
    <property type="entry name" value="Tscrpt_elong_fac_GreA/B_N_sf"/>
</dbReference>
<evidence type="ECO:0000256" key="2">
    <source>
        <dbReference type="ARBA" id="ARBA00023125"/>
    </source>
</evidence>
<dbReference type="Gene3D" id="1.10.287.180">
    <property type="entry name" value="Transcription elongation factor, GreA/GreB, N-terminal domain"/>
    <property type="match status" value="1"/>
</dbReference>
<dbReference type="RefSeq" id="WP_085285991.1">
    <property type="nucleotide sequence ID" value="NZ_FOBI01000022.1"/>
</dbReference>
<evidence type="ECO:0000259" key="5">
    <source>
        <dbReference type="Pfam" id="PF01272"/>
    </source>
</evidence>
<dbReference type="InterPro" id="IPR001437">
    <property type="entry name" value="Tscrpt_elong_fac_GreA/B_C"/>
</dbReference>
<dbReference type="Proteomes" id="UP000199297">
    <property type="component" value="Unassembled WGS sequence"/>
</dbReference>
<evidence type="ECO:0000256" key="4">
    <source>
        <dbReference type="HAMAP-Rule" id="MF_00930"/>
    </source>
</evidence>
<keyword evidence="3 4" id="KW-0804">Transcription</keyword>
<dbReference type="FunFam" id="1.10.287.180:FF:000001">
    <property type="entry name" value="Transcription elongation factor GreA"/>
    <property type="match status" value="1"/>
</dbReference>
<dbReference type="NCBIfam" id="NF002506">
    <property type="entry name" value="PRK01885.1"/>
    <property type="match status" value="1"/>
</dbReference>
<keyword evidence="7" id="KW-0648">Protein biosynthesis</keyword>
<dbReference type="PIRSF" id="PIRSF006092">
    <property type="entry name" value="GreA_GreB"/>
    <property type="match status" value="1"/>
</dbReference>
<dbReference type="Pfam" id="PF03449">
    <property type="entry name" value="GreA_GreB_N"/>
    <property type="match status" value="1"/>
</dbReference>
<dbReference type="PANTHER" id="PTHR30437:SF6">
    <property type="entry name" value="TRANSCRIPTION ELONGATION FACTOR GREB"/>
    <property type="match status" value="1"/>
</dbReference>
<keyword evidence="7" id="KW-0251">Elongation factor</keyword>
<dbReference type="InterPro" id="IPR036953">
    <property type="entry name" value="GreA/GreB_C_sf"/>
</dbReference>
<comment type="similarity">
    <text evidence="4">Belongs to the GreA/GreB family. GreB subfamily.</text>
</comment>
<gene>
    <name evidence="4" type="primary">greB</name>
    <name evidence="7" type="ORF">SAMN05216262_12212</name>
</gene>
<keyword evidence="2 4" id="KW-0238">DNA-binding</keyword>
<feature type="domain" description="Transcription elongation factor GreA/GreB N-terminal" evidence="6">
    <location>
        <begin position="5"/>
        <end position="74"/>
    </location>
</feature>
<evidence type="ECO:0000256" key="3">
    <source>
        <dbReference type="ARBA" id="ARBA00023163"/>
    </source>
</evidence>
<dbReference type="NCBIfam" id="TIGR01461">
    <property type="entry name" value="greB"/>
    <property type="match status" value="1"/>
</dbReference>
<dbReference type="HAMAP" id="MF_00105">
    <property type="entry name" value="GreA_GreB"/>
    <property type="match status" value="1"/>
</dbReference>
<dbReference type="GO" id="GO:0032784">
    <property type="term" value="P:regulation of DNA-templated transcription elongation"/>
    <property type="evidence" value="ECO:0007669"/>
    <property type="project" value="UniProtKB-UniRule"/>
</dbReference>
<dbReference type="InterPro" id="IPR028624">
    <property type="entry name" value="Tscrpt_elong_fac_GreA/B"/>
</dbReference>
<keyword evidence="8" id="KW-1185">Reference proteome</keyword>
<organism evidence="7 8">
    <name type="scientific">Colwellia chukchiensis</name>
    <dbReference type="NCBI Taxonomy" id="641665"/>
    <lineage>
        <taxon>Bacteria</taxon>
        <taxon>Pseudomonadati</taxon>
        <taxon>Pseudomonadota</taxon>
        <taxon>Gammaproteobacteria</taxon>
        <taxon>Alteromonadales</taxon>
        <taxon>Colwelliaceae</taxon>
        <taxon>Colwellia</taxon>
    </lineage>
</organism>
<dbReference type="SUPFAM" id="SSF54534">
    <property type="entry name" value="FKBP-like"/>
    <property type="match status" value="1"/>
</dbReference>
<dbReference type="Gene3D" id="3.10.50.30">
    <property type="entry name" value="Transcription elongation factor, GreA/GreB, C-terminal domain"/>
    <property type="match status" value="1"/>
</dbReference>
<protein>
    <recommendedName>
        <fullName evidence="4">Transcription elongation factor GreB</fullName>
    </recommendedName>
    <alternativeName>
        <fullName evidence="4">Transcript cleavage factor GreB</fullName>
    </alternativeName>
</protein>
<evidence type="ECO:0000259" key="6">
    <source>
        <dbReference type="Pfam" id="PF03449"/>
    </source>
</evidence>
<dbReference type="InterPro" id="IPR006358">
    <property type="entry name" value="Tscrpt_elong_fac_GreB"/>
</dbReference>
<dbReference type="STRING" id="641665.GCA_002104455_02043"/>
<dbReference type="GO" id="GO:0070063">
    <property type="term" value="F:RNA polymerase binding"/>
    <property type="evidence" value="ECO:0007669"/>
    <property type="project" value="InterPro"/>
</dbReference>